<sequence length="286" mass="30539">MKNVAVFSSVRRLLGVVHLLLLGGLLIGAVSCGKDDNNTPPDLDAQATVKLTTTPTMGSFLVDKQGNTLYYFTRDVDGANVCTGGCAAVWPIFYEPDLKVGNGLNAADFTTKNTAGGQPQTYYKGWPLYYYAPAVNGQNVREQPGATTGEGVGNVWFVVKPDYSLMLATKAVTNKATGQTANANFLIDAQGRTLYLFGKDTRLPGSLATNCQDGCLSAWPAFYTAPTSLPSSLKASDFGVLNRSNGQQLLYKGKPLYLYSGDNSTRGHADGHGLRNGDDTWTVANP</sequence>
<evidence type="ECO:0000256" key="1">
    <source>
        <dbReference type="SAM" id="MobiDB-lite"/>
    </source>
</evidence>
<accession>A0ABR7MGZ9</accession>
<evidence type="ECO:0008006" key="4">
    <source>
        <dbReference type="Google" id="ProtNLM"/>
    </source>
</evidence>
<dbReference type="EMBL" id="JACSCY010000003">
    <property type="protein sequence ID" value="MBC6610326.1"/>
    <property type="molecule type" value="Genomic_DNA"/>
</dbReference>
<feature type="region of interest" description="Disordered" evidence="1">
    <location>
        <begin position="266"/>
        <end position="286"/>
    </location>
</feature>
<dbReference type="RefSeq" id="WP_187318633.1">
    <property type="nucleotide sequence ID" value="NZ_JACSCY010000003.1"/>
</dbReference>
<feature type="compositionally biased region" description="Basic and acidic residues" evidence="1">
    <location>
        <begin position="266"/>
        <end position="278"/>
    </location>
</feature>
<proteinExistence type="predicted"/>
<organism evidence="2 3">
    <name type="scientific">Hymenobacter citatus</name>
    <dbReference type="NCBI Taxonomy" id="2763506"/>
    <lineage>
        <taxon>Bacteria</taxon>
        <taxon>Pseudomonadati</taxon>
        <taxon>Bacteroidota</taxon>
        <taxon>Cytophagia</taxon>
        <taxon>Cytophagales</taxon>
        <taxon>Hymenobacteraceae</taxon>
        <taxon>Hymenobacter</taxon>
    </lineage>
</organism>
<evidence type="ECO:0000313" key="2">
    <source>
        <dbReference type="EMBL" id="MBC6610326.1"/>
    </source>
</evidence>
<dbReference type="PROSITE" id="PS51257">
    <property type="entry name" value="PROKAR_LIPOPROTEIN"/>
    <property type="match status" value="1"/>
</dbReference>
<protein>
    <recommendedName>
        <fullName evidence="4">Lipoprotein</fullName>
    </recommendedName>
</protein>
<name>A0ABR7MGZ9_9BACT</name>
<keyword evidence="3" id="KW-1185">Reference proteome</keyword>
<gene>
    <name evidence="2" type="ORF">H8B15_05310</name>
</gene>
<dbReference type="PANTHER" id="PTHR39335:SF1">
    <property type="entry name" value="BLL4220 PROTEIN"/>
    <property type="match status" value="1"/>
</dbReference>
<dbReference type="Proteomes" id="UP000622017">
    <property type="component" value="Unassembled WGS sequence"/>
</dbReference>
<dbReference type="InterPro" id="IPR005297">
    <property type="entry name" value="Lipoprotein_repeat"/>
</dbReference>
<reference evidence="2 3" key="1">
    <citation type="submission" date="2020-08" db="EMBL/GenBank/DDBJ databases">
        <title>Hymenobacter sp.</title>
        <authorList>
            <person name="Kim M.K."/>
        </authorList>
    </citation>
    <scope>NUCLEOTIDE SEQUENCE [LARGE SCALE GENOMIC DNA]</scope>
    <source>
        <strain evidence="2 3">BT507</strain>
    </source>
</reference>
<comment type="caution">
    <text evidence="2">The sequence shown here is derived from an EMBL/GenBank/DDBJ whole genome shotgun (WGS) entry which is preliminary data.</text>
</comment>
<dbReference type="Pfam" id="PF03640">
    <property type="entry name" value="Lipoprotein_15"/>
    <property type="match status" value="2"/>
</dbReference>
<evidence type="ECO:0000313" key="3">
    <source>
        <dbReference type="Proteomes" id="UP000622017"/>
    </source>
</evidence>
<dbReference type="PANTHER" id="PTHR39335">
    <property type="entry name" value="BLL4220 PROTEIN"/>
    <property type="match status" value="1"/>
</dbReference>